<dbReference type="RefSeq" id="WP_010768687.1">
    <property type="nucleotide sequence ID" value="NZ_ASWE01000002.1"/>
</dbReference>
<name>R3TPQ2_9ENTE</name>
<evidence type="ECO:0000313" key="1">
    <source>
        <dbReference type="EMBL" id="EOL43048.1"/>
    </source>
</evidence>
<dbReference type="STRING" id="154621.RV11_GL003136"/>
<dbReference type="HOGENOM" id="CLU_160749_2_1_9"/>
<comment type="caution">
    <text evidence="1">The sequence shown here is derived from an EMBL/GenBank/DDBJ whole genome shotgun (WGS) entry which is preliminary data.</text>
</comment>
<accession>R3TPQ2</accession>
<dbReference type="NCBIfam" id="TIGR04197">
    <property type="entry name" value="T7SS_SACOL2603"/>
    <property type="match status" value="1"/>
</dbReference>
<gene>
    <name evidence="1" type="ORF">UC3_02025</name>
</gene>
<sequence length="97" mass="10105">MGILSDLTGATQKATALKNATDRLIQQTTITNDTQTTVAGNSNEQEAVTTAQETAIKIAQAVVIASNNLQSVAEDFQALDVNVANTMFQPIGGVLGK</sequence>
<dbReference type="EMBL" id="AJAT01000016">
    <property type="protein sequence ID" value="EOL43048.1"/>
    <property type="molecule type" value="Genomic_DNA"/>
</dbReference>
<dbReference type="Proteomes" id="UP000013785">
    <property type="component" value="Unassembled WGS sequence"/>
</dbReference>
<reference evidence="1 2" key="1">
    <citation type="submission" date="2013-02" db="EMBL/GenBank/DDBJ databases">
        <title>The Genome Sequence of Enterococcus phoeniculicola BAA-412.</title>
        <authorList>
            <consortium name="The Broad Institute Genome Sequencing Platform"/>
            <consortium name="The Broad Institute Genome Sequencing Center for Infectious Disease"/>
            <person name="Earl A.M."/>
            <person name="Gilmore M.S."/>
            <person name="Lebreton F."/>
            <person name="Walker B."/>
            <person name="Young S.K."/>
            <person name="Zeng Q."/>
            <person name="Gargeya S."/>
            <person name="Fitzgerald M."/>
            <person name="Haas B."/>
            <person name="Abouelleil A."/>
            <person name="Alvarado L."/>
            <person name="Arachchi H.M."/>
            <person name="Berlin A.M."/>
            <person name="Chapman S.B."/>
            <person name="Dewar J."/>
            <person name="Goldberg J."/>
            <person name="Griggs A."/>
            <person name="Gujja S."/>
            <person name="Hansen M."/>
            <person name="Howarth C."/>
            <person name="Imamovic A."/>
            <person name="Larimer J."/>
            <person name="McCowan C."/>
            <person name="Murphy C."/>
            <person name="Neiman D."/>
            <person name="Pearson M."/>
            <person name="Priest M."/>
            <person name="Roberts A."/>
            <person name="Saif S."/>
            <person name="Shea T."/>
            <person name="Sisk P."/>
            <person name="Sykes S."/>
            <person name="Wortman J."/>
            <person name="Nusbaum C."/>
            <person name="Birren B."/>
        </authorList>
    </citation>
    <scope>NUCLEOTIDE SEQUENCE [LARGE SCALE GENOMIC DNA]</scope>
    <source>
        <strain evidence="1 2">ATCC BAA-412</strain>
    </source>
</reference>
<dbReference type="OrthoDB" id="2186800at2"/>
<evidence type="ECO:0000313" key="2">
    <source>
        <dbReference type="Proteomes" id="UP000013785"/>
    </source>
</evidence>
<dbReference type="InterPro" id="IPR021477">
    <property type="entry name" value="TVIIS_effector_SACOL2603_fam"/>
</dbReference>
<organism evidence="1 2">
    <name type="scientific">Enterococcus phoeniculicola ATCC BAA-412</name>
    <dbReference type="NCBI Taxonomy" id="1158610"/>
    <lineage>
        <taxon>Bacteria</taxon>
        <taxon>Bacillati</taxon>
        <taxon>Bacillota</taxon>
        <taxon>Bacilli</taxon>
        <taxon>Lactobacillales</taxon>
        <taxon>Enterococcaceae</taxon>
        <taxon>Enterococcus</taxon>
    </lineage>
</organism>
<dbReference type="AlphaFoldDB" id="R3TPQ2"/>
<keyword evidence="2" id="KW-1185">Reference proteome</keyword>
<dbReference type="eggNOG" id="ENOG5032P96">
    <property type="taxonomic scope" value="Bacteria"/>
</dbReference>
<proteinExistence type="predicted"/>
<protein>
    <submittedName>
        <fullName evidence="1">Type VII secretion effector</fullName>
    </submittedName>
</protein>
<dbReference type="PATRIC" id="fig|1158610.3.peg.2018"/>